<feature type="domain" description="Peptidase M48" evidence="7">
    <location>
        <begin position="68"/>
        <end position="235"/>
    </location>
</feature>
<keyword evidence="3 6" id="KW-0378">Hydrolase</keyword>
<dbReference type="AlphaFoldDB" id="A0A1H6M5L6"/>
<evidence type="ECO:0000256" key="1">
    <source>
        <dbReference type="ARBA" id="ARBA00022670"/>
    </source>
</evidence>
<keyword evidence="2" id="KW-0479">Metal-binding</keyword>
<dbReference type="GO" id="GO:0004222">
    <property type="term" value="F:metalloendopeptidase activity"/>
    <property type="evidence" value="ECO:0007669"/>
    <property type="project" value="InterPro"/>
</dbReference>
<protein>
    <submittedName>
        <fullName evidence="8">Peptidase family M48</fullName>
    </submittedName>
</protein>
<organism evidence="8 9">
    <name type="scientific">Paenimyroides marinum</name>
    <dbReference type="NCBI Taxonomy" id="1159016"/>
    <lineage>
        <taxon>Bacteria</taxon>
        <taxon>Pseudomonadati</taxon>
        <taxon>Bacteroidota</taxon>
        <taxon>Flavobacteriia</taxon>
        <taxon>Flavobacteriales</taxon>
        <taxon>Flavobacteriaceae</taxon>
        <taxon>Paenimyroides</taxon>
    </lineage>
</organism>
<keyword evidence="9" id="KW-1185">Reference proteome</keyword>
<gene>
    <name evidence="8" type="ORF">SAMN02927937_02197</name>
</gene>
<evidence type="ECO:0000313" key="9">
    <source>
        <dbReference type="Proteomes" id="UP000199634"/>
    </source>
</evidence>
<dbReference type="PANTHER" id="PTHR22726:SF1">
    <property type="entry name" value="METALLOENDOPEPTIDASE OMA1, MITOCHONDRIAL"/>
    <property type="match status" value="1"/>
</dbReference>
<evidence type="ECO:0000256" key="6">
    <source>
        <dbReference type="RuleBase" id="RU003983"/>
    </source>
</evidence>
<keyword evidence="5 6" id="KW-0482">Metalloprotease</keyword>
<comment type="similarity">
    <text evidence="6">Belongs to the peptidase M48 family.</text>
</comment>
<dbReference type="OrthoDB" id="9810445at2"/>
<evidence type="ECO:0000313" key="8">
    <source>
        <dbReference type="EMBL" id="SEH92894.1"/>
    </source>
</evidence>
<reference evidence="8 9" key="1">
    <citation type="submission" date="2016-10" db="EMBL/GenBank/DDBJ databases">
        <authorList>
            <person name="de Groot N.N."/>
        </authorList>
    </citation>
    <scope>NUCLEOTIDE SEQUENCE [LARGE SCALE GENOMIC DNA]</scope>
    <source>
        <strain evidence="8 9">CGMCC 1.10825</strain>
    </source>
</reference>
<dbReference type="GO" id="GO:0051603">
    <property type="term" value="P:proteolysis involved in protein catabolic process"/>
    <property type="evidence" value="ECO:0007669"/>
    <property type="project" value="TreeGrafter"/>
</dbReference>
<comment type="cofactor">
    <cofactor evidence="6">
        <name>Zn(2+)</name>
        <dbReference type="ChEBI" id="CHEBI:29105"/>
    </cofactor>
    <text evidence="6">Binds 1 zinc ion per subunit.</text>
</comment>
<dbReference type="STRING" id="1159016.SAMN02927937_02197"/>
<evidence type="ECO:0000256" key="2">
    <source>
        <dbReference type="ARBA" id="ARBA00022723"/>
    </source>
</evidence>
<dbReference type="Pfam" id="PF01435">
    <property type="entry name" value="Peptidase_M48"/>
    <property type="match status" value="1"/>
</dbReference>
<evidence type="ECO:0000256" key="4">
    <source>
        <dbReference type="ARBA" id="ARBA00022833"/>
    </source>
</evidence>
<name>A0A1H6M5L6_9FLAO</name>
<dbReference type="Proteomes" id="UP000199634">
    <property type="component" value="Unassembled WGS sequence"/>
</dbReference>
<dbReference type="GO" id="GO:0016020">
    <property type="term" value="C:membrane"/>
    <property type="evidence" value="ECO:0007669"/>
    <property type="project" value="TreeGrafter"/>
</dbReference>
<dbReference type="PANTHER" id="PTHR22726">
    <property type="entry name" value="METALLOENDOPEPTIDASE OMA1"/>
    <property type="match status" value="1"/>
</dbReference>
<dbReference type="InterPro" id="IPR001915">
    <property type="entry name" value="Peptidase_M48"/>
</dbReference>
<dbReference type="CDD" id="cd07332">
    <property type="entry name" value="M48C_Oma1_like"/>
    <property type="match status" value="1"/>
</dbReference>
<dbReference type="InterPro" id="IPR051156">
    <property type="entry name" value="Mito/Outer_Membr_Metalloprot"/>
</dbReference>
<keyword evidence="1 6" id="KW-0645">Protease</keyword>
<evidence type="ECO:0000256" key="5">
    <source>
        <dbReference type="ARBA" id="ARBA00023049"/>
    </source>
</evidence>
<sequence length="266" mass="30709">MKKIIFQGLLLIVLFFSTWFVLQQINWVTILRIKQTTEKTEEKLDELLWETIKTTEDENTNQLVLKSVDSLITKICNYNDIERSKIKFNVINKNEINAFAMPNGRLVIYSGLITASEKQEELAGVLCHEIAHIQLNHVMKKLIKEIGLSTLISITTGTKGSELIKETAKVLSSTSFDRGLEKEADIKAVEYLTKAEINPEHFAHFLYKINESESEIMKYLTWISTHPDSKKRAEYIIDHSKNNKVKNVPVLKDETWNKLKELVENQ</sequence>
<proteinExistence type="inferred from homology"/>
<dbReference type="Gene3D" id="3.30.2010.10">
    <property type="entry name" value="Metalloproteases ('zincins'), catalytic domain"/>
    <property type="match status" value="1"/>
</dbReference>
<evidence type="ECO:0000256" key="3">
    <source>
        <dbReference type="ARBA" id="ARBA00022801"/>
    </source>
</evidence>
<dbReference type="RefSeq" id="WP_091100548.1">
    <property type="nucleotide sequence ID" value="NZ_FNXE01000032.1"/>
</dbReference>
<accession>A0A1H6M5L6</accession>
<dbReference type="EMBL" id="FNXE01000032">
    <property type="protein sequence ID" value="SEH92894.1"/>
    <property type="molecule type" value="Genomic_DNA"/>
</dbReference>
<dbReference type="GO" id="GO:0046872">
    <property type="term" value="F:metal ion binding"/>
    <property type="evidence" value="ECO:0007669"/>
    <property type="project" value="UniProtKB-KW"/>
</dbReference>
<keyword evidence="4 6" id="KW-0862">Zinc</keyword>
<evidence type="ECO:0000259" key="7">
    <source>
        <dbReference type="Pfam" id="PF01435"/>
    </source>
</evidence>